<dbReference type="AlphaFoldDB" id="A0A0C9Z3P2"/>
<reference evidence="2 3" key="1">
    <citation type="submission" date="2014-04" db="EMBL/GenBank/DDBJ databases">
        <authorList>
            <consortium name="DOE Joint Genome Institute"/>
            <person name="Kuo A."/>
            <person name="Kohler A."/>
            <person name="Costa M.D."/>
            <person name="Nagy L.G."/>
            <person name="Floudas D."/>
            <person name="Copeland A."/>
            <person name="Barry K.W."/>
            <person name="Cichocki N."/>
            <person name="Veneault-Fourrey C."/>
            <person name="LaButti K."/>
            <person name="Lindquist E.A."/>
            <person name="Lipzen A."/>
            <person name="Lundell T."/>
            <person name="Morin E."/>
            <person name="Murat C."/>
            <person name="Sun H."/>
            <person name="Tunlid A."/>
            <person name="Henrissat B."/>
            <person name="Grigoriev I.V."/>
            <person name="Hibbett D.S."/>
            <person name="Martin F."/>
            <person name="Nordberg H.P."/>
            <person name="Cantor M.N."/>
            <person name="Hua S.X."/>
        </authorList>
    </citation>
    <scope>NUCLEOTIDE SEQUENCE [LARGE SCALE GENOMIC DNA]</scope>
    <source>
        <strain evidence="2 3">441</strain>
    </source>
</reference>
<dbReference type="Proteomes" id="UP000054018">
    <property type="component" value="Unassembled WGS sequence"/>
</dbReference>
<dbReference type="EMBL" id="KN833759">
    <property type="protein sequence ID" value="KIK20834.1"/>
    <property type="molecule type" value="Genomic_DNA"/>
</dbReference>
<reference evidence="3" key="2">
    <citation type="submission" date="2015-01" db="EMBL/GenBank/DDBJ databases">
        <title>Evolutionary Origins and Diversification of the Mycorrhizal Mutualists.</title>
        <authorList>
            <consortium name="DOE Joint Genome Institute"/>
            <consortium name="Mycorrhizal Genomics Consortium"/>
            <person name="Kohler A."/>
            <person name="Kuo A."/>
            <person name="Nagy L.G."/>
            <person name="Floudas D."/>
            <person name="Copeland A."/>
            <person name="Barry K.W."/>
            <person name="Cichocki N."/>
            <person name="Veneault-Fourrey C."/>
            <person name="LaButti K."/>
            <person name="Lindquist E.A."/>
            <person name="Lipzen A."/>
            <person name="Lundell T."/>
            <person name="Morin E."/>
            <person name="Murat C."/>
            <person name="Riley R."/>
            <person name="Ohm R."/>
            <person name="Sun H."/>
            <person name="Tunlid A."/>
            <person name="Henrissat B."/>
            <person name="Grigoriev I.V."/>
            <person name="Hibbett D.S."/>
            <person name="Martin F."/>
        </authorList>
    </citation>
    <scope>NUCLEOTIDE SEQUENCE [LARGE SCALE GENOMIC DNA]</scope>
    <source>
        <strain evidence="3">441</strain>
    </source>
</reference>
<evidence type="ECO:0000256" key="1">
    <source>
        <dbReference type="SAM" id="MobiDB-lite"/>
    </source>
</evidence>
<gene>
    <name evidence="2" type="ORF">PISMIDRAFT_682040</name>
</gene>
<feature type="region of interest" description="Disordered" evidence="1">
    <location>
        <begin position="1"/>
        <end position="45"/>
    </location>
</feature>
<feature type="compositionally biased region" description="Polar residues" evidence="1">
    <location>
        <begin position="7"/>
        <end position="24"/>
    </location>
</feature>
<sequence length="89" mass="9896">MHLPLQSFGSTSYTGNAMCPTSASIPDDRPVHSDPPRKNPVNMKNPNQLFYVLGKELIEPSLYRLPSARESPCEHPRHRCAPANPQDSV</sequence>
<evidence type="ECO:0000313" key="3">
    <source>
        <dbReference type="Proteomes" id="UP000054018"/>
    </source>
</evidence>
<keyword evidence="3" id="KW-1185">Reference proteome</keyword>
<proteinExistence type="predicted"/>
<accession>A0A0C9Z3P2</accession>
<organism evidence="2 3">
    <name type="scientific">Pisolithus microcarpus 441</name>
    <dbReference type="NCBI Taxonomy" id="765257"/>
    <lineage>
        <taxon>Eukaryota</taxon>
        <taxon>Fungi</taxon>
        <taxon>Dikarya</taxon>
        <taxon>Basidiomycota</taxon>
        <taxon>Agaricomycotina</taxon>
        <taxon>Agaricomycetes</taxon>
        <taxon>Agaricomycetidae</taxon>
        <taxon>Boletales</taxon>
        <taxon>Sclerodermatineae</taxon>
        <taxon>Pisolithaceae</taxon>
        <taxon>Pisolithus</taxon>
    </lineage>
</organism>
<name>A0A0C9Z3P2_9AGAM</name>
<dbReference type="HOGENOM" id="CLU_2455598_0_0_1"/>
<feature type="compositionally biased region" description="Basic and acidic residues" evidence="1">
    <location>
        <begin position="26"/>
        <end position="37"/>
    </location>
</feature>
<feature type="region of interest" description="Disordered" evidence="1">
    <location>
        <begin position="68"/>
        <end position="89"/>
    </location>
</feature>
<evidence type="ECO:0000313" key="2">
    <source>
        <dbReference type="EMBL" id="KIK20834.1"/>
    </source>
</evidence>
<protein>
    <submittedName>
        <fullName evidence="2">Uncharacterized protein</fullName>
    </submittedName>
</protein>